<protein>
    <submittedName>
        <fullName evidence="2">Electron transfer DM13</fullName>
    </submittedName>
</protein>
<dbReference type="InterPro" id="IPR019545">
    <property type="entry name" value="DM13_domain"/>
</dbReference>
<keyword evidence="3" id="KW-1185">Reference proteome</keyword>
<accession>A0A3N2AT09</accession>
<dbReference type="Proteomes" id="UP000275456">
    <property type="component" value="Unassembled WGS sequence"/>
</dbReference>
<organism evidence="2 3">
    <name type="scientific">Agrococcus jenensis</name>
    <dbReference type="NCBI Taxonomy" id="46353"/>
    <lineage>
        <taxon>Bacteria</taxon>
        <taxon>Bacillati</taxon>
        <taxon>Actinomycetota</taxon>
        <taxon>Actinomycetes</taxon>
        <taxon>Micrococcales</taxon>
        <taxon>Microbacteriaceae</taxon>
        <taxon>Agrococcus</taxon>
    </lineage>
</organism>
<dbReference type="AlphaFoldDB" id="A0A3N2AT09"/>
<reference evidence="2 3" key="1">
    <citation type="submission" date="2018-11" db="EMBL/GenBank/DDBJ databases">
        <title>Sequencing the genomes of 1000 actinobacteria strains.</title>
        <authorList>
            <person name="Klenk H.-P."/>
        </authorList>
    </citation>
    <scope>NUCLEOTIDE SEQUENCE [LARGE SCALE GENOMIC DNA]</scope>
    <source>
        <strain evidence="2 3">DSM 9580</strain>
    </source>
</reference>
<gene>
    <name evidence="2" type="ORF">EDD26_1491</name>
</gene>
<evidence type="ECO:0000313" key="3">
    <source>
        <dbReference type="Proteomes" id="UP000275456"/>
    </source>
</evidence>
<name>A0A3N2AT09_9MICO</name>
<comment type="caution">
    <text evidence="2">The sequence shown here is derived from an EMBL/GenBank/DDBJ whole genome shotgun (WGS) entry which is preliminary data.</text>
</comment>
<proteinExistence type="predicted"/>
<dbReference type="PROSITE" id="PS51549">
    <property type="entry name" value="DM13"/>
    <property type="match status" value="1"/>
</dbReference>
<evidence type="ECO:0000259" key="1">
    <source>
        <dbReference type="PROSITE" id="PS51549"/>
    </source>
</evidence>
<evidence type="ECO:0000313" key="2">
    <source>
        <dbReference type="EMBL" id="ROR66116.1"/>
    </source>
</evidence>
<dbReference type="RefSeq" id="WP_123697128.1">
    <property type="nucleotide sequence ID" value="NZ_RKHJ01000001.1"/>
</dbReference>
<feature type="domain" description="DM13" evidence="1">
    <location>
        <begin position="69"/>
        <end position="184"/>
    </location>
</feature>
<dbReference type="OrthoDB" id="4751481at2"/>
<dbReference type="EMBL" id="RKHJ01000001">
    <property type="protein sequence ID" value="ROR66116.1"/>
    <property type="molecule type" value="Genomic_DNA"/>
</dbReference>
<sequence length="186" mass="19504">MERTRSRRIWWLGAAIAVLLVGAVAGAVFQPWRLLYDETVIEAVPTAGPVAESAPAAPSASPTLAAPTGPVELAAGALVSHEHPTTGTARVLQLEDGARVLVLDGLDTVNGPDLHVWLTDQPVIEGTDGWFVFDDGAWTSLGPLRGNVGTQQYAIPDGVDLAQVTSVSIWCERFAVSFGAAPLDLA</sequence>
<dbReference type="Pfam" id="PF10517">
    <property type="entry name" value="DM13"/>
    <property type="match status" value="1"/>
</dbReference>